<evidence type="ECO:0000259" key="3">
    <source>
        <dbReference type="Pfam" id="PF09118"/>
    </source>
</evidence>
<dbReference type="SUPFAM" id="SSF81296">
    <property type="entry name" value="E set domains"/>
    <property type="match status" value="1"/>
</dbReference>
<name>A0ABN7UIV8_GIGMA</name>
<dbReference type="InterPro" id="IPR037293">
    <property type="entry name" value="Gal_Oxidase_central_sf"/>
</dbReference>
<dbReference type="InterPro" id="IPR011043">
    <property type="entry name" value="Gal_Oxase/kelch_b-propeller"/>
</dbReference>
<dbReference type="Gene3D" id="2.130.10.80">
    <property type="entry name" value="Galactose oxidase/kelch, beta-propeller"/>
    <property type="match status" value="1"/>
</dbReference>
<comment type="caution">
    <text evidence="4">The sequence shown here is derived from an EMBL/GenBank/DDBJ whole genome shotgun (WGS) entry which is preliminary data.</text>
</comment>
<dbReference type="SUPFAM" id="SSF50965">
    <property type="entry name" value="Galactose oxidase, central domain"/>
    <property type="match status" value="1"/>
</dbReference>
<dbReference type="InterPro" id="IPR013783">
    <property type="entry name" value="Ig-like_fold"/>
</dbReference>
<dbReference type="PANTHER" id="PTHR32208">
    <property type="entry name" value="SECRETED PROTEIN-RELATED"/>
    <property type="match status" value="1"/>
</dbReference>
<dbReference type="Proteomes" id="UP000789901">
    <property type="component" value="Unassembled WGS sequence"/>
</dbReference>
<dbReference type="Gene3D" id="2.60.40.10">
    <property type="entry name" value="Immunoglobulins"/>
    <property type="match status" value="1"/>
</dbReference>
<dbReference type="EMBL" id="CAJVQB010003326">
    <property type="protein sequence ID" value="CAG8604878.1"/>
    <property type="molecule type" value="Genomic_DNA"/>
</dbReference>
<evidence type="ECO:0000313" key="5">
    <source>
        <dbReference type="Proteomes" id="UP000789901"/>
    </source>
</evidence>
<protein>
    <submittedName>
        <fullName evidence="4">18842_t:CDS:1</fullName>
    </submittedName>
</protein>
<feature type="domain" description="Galactose oxidase-like Early set" evidence="3">
    <location>
        <begin position="433"/>
        <end position="518"/>
    </location>
</feature>
<dbReference type="Pfam" id="PF09118">
    <property type="entry name" value="GO-like_E_set"/>
    <property type="match status" value="1"/>
</dbReference>
<gene>
    <name evidence="4" type="ORF">GMARGA_LOCUS7066</name>
</gene>
<dbReference type="InterPro" id="IPR014756">
    <property type="entry name" value="Ig_E-set"/>
</dbReference>
<evidence type="ECO:0000259" key="2">
    <source>
        <dbReference type="Pfam" id="PF07250"/>
    </source>
</evidence>
<reference evidence="4 5" key="1">
    <citation type="submission" date="2021-06" db="EMBL/GenBank/DDBJ databases">
        <authorList>
            <person name="Kallberg Y."/>
            <person name="Tangrot J."/>
            <person name="Rosling A."/>
        </authorList>
    </citation>
    <scope>NUCLEOTIDE SEQUENCE [LARGE SCALE GENOMIC DNA]</scope>
    <source>
        <strain evidence="4 5">120-4 pot B 10/14</strain>
    </source>
</reference>
<dbReference type="InterPro" id="IPR009880">
    <property type="entry name" value="Glyoxal_oxidase_N"/>
</dbReference>
<keyword evidence="5" id="KW-1185">Reference proteome</keyword>
<evidence type="ECO:0000256" key="1">
    <source>
        <dbReference type="ARBA" id="ARBA00022729"/>
    </source>
</evidence>
<dbReference type="InterPro" id="IPR015202">
    <property type="entry name" value="GO-like_E_set"/>
</dbReference>
<dbReference type="PANTHER" id="PTHR32208:SF21">
    <property type="entry name" value="LOW QUALITY PROTEIN: ALDEHYDE OXIDASE GLOX-LIKE"/>
    <property type="match status" value="1"/>
</dbReference>
<organism evidence="4 5">
    <name type="scientific">Gigaspora margarita</name>
    <dbReference type="NCBI Taxonomy" id="4874"/>
    <lineage>
        <taxon>Eukaryota</taxon>
        <taxon>Fungi</taxon>
        <taxon>Fungi incertae sedis</taxon>
        <taxon>Mucoromycota</taxon>
        <taxon>Glomeromycotina</taxon>
        <taxon>Glomeromycetes</taxon>
        <taxon>Diversisporales</taxon>
        <taxon>Gigasporaceae</taxon>
        <taxon>Gigaspora</taxon>
    </lineage>
</organism>
<dbReference type="Pfam" id="PF07250">
    <property type="entry name" value="Glyoxal_oxid_N"/>
    <property type="match status" value="1"/>
</dbReference>
<sequence>MKTWFYLYSSIATFLWVAISYVNCQAAIYGQFDFIGYSGVSSMHAILSPKTNKVLFIERVELSTNVNINGKPTYSVEFDLTTNEIRPLTTLSNTFCSAGSYLPNGTVVNLAGAEAKQGVVQGFNQIRLFNPCNNGTCDWHNDVYTLHANRWYPTVEQLSDGTLFIIGGTTSGASVNNATVNEPTFETYPSIPSITGTKPVPFQFLIDTLPYNLYPCVHLLPDGSLFILANTNVTIIDTTTWKIKSTLPSIPGPPRNYPLTGGCMLLPLDPNNNYQPEVLVCGGGNNNGSSNLKNVKGEVTCGRISPLSNNPTWEMESMPFGRVMPDITMLADGTALILNGCNHGTAGFNKCSDPVLTPVLYNPKAPAGSRFTKMQSSYIPRMYHSIALSVPSGQVLVSGSNPNNNPSGLGPFPTEFRVELFSPPYLFTSVPQPQIILAPDNLQYGQTFEIDYKAFSGTHNVTANIHNPGFVTHSTHMSQRLVWLEISSSDNGKLSLKAPANGAIAPPGPYLLRVLDNGNQVWSSSCKDI</sequence>
<dbReference type="CDD" id="cd02851">
    <property type="entry name" value="E_set_GO_C"/>
    <property type="match status" value="1"/>
</dbReference>
<accession>A0ABN7UIV8</accession>
<proteinExistence type="predicted"/>
<evidence type="ECO:0000313" key="4">
    <source>
        <dbReference type="EMBL" id="CAG8604878.1"/>
    </source>
</evidence>
<feature type="domain" description="Glyoxal oxidase N-terminal" evidence="2">
    <location>
        <begin position="73"/>
        <end position="425"/>
    </location>
</feature>
<keyword evidence="1" id="KW-0732">Signal</keyword>